<reference evidence="1" key="2">
    <citation type="journal article" date="2018" name="Genome Biol.">
        <title>SKESA: strategic k-mer extension for scrupulous assemblies.</title>
        <authorList>
            <person name="Souvorov A."/>
            <person name="Agarwala R."/>
            <person name="Lipman D.J."/>
        </authorList>
    </citation>
    <scope>NUCLEOTIDE SEQUENCE</scope>
    <source>
        <strain evidence="1">1930</strain>
    </source>
</reference>
<dbReference type="Proteomes" id="UP000214596">
    <property type="component" value="Unassembled WGS sequence"/>
</dbReference>
<evidence type="ECO:0000313" key="1">
    <source>
        <dbReference type="EMBL" id="HAS6676056.1"/>
    </source>
</evidence>
<dbReference type="Proteomes" id="UP000856022">
    <property type="component" value="Unassembled WGS sequence"/>
</dbReference>
<dbReference type="EMBL" id="VRMQ01000001">
    <property type="protein sequence ID" value="TXN17675.1"/>
    <property type="molecule type" value="Genomic_DNA"/>
</dbReference>
<evidence type="ECO:0000313" key="6">
    <source>
        <dbReference type="Proteomes" id="UP000321504"/>
    </source>
</evidence>
<dbReference type="Proteomes" id="UP000321504">
    <property type="component" value="Unassembled WGS sequence"/>
</dbReference>
<gene>
    <name evidence="2" type="ORF">CA163_15125</name>
    <name evidence="3" type="ORF">EHC69_22645</name>
    <name evidence="4" type="ORF">FVP01_01395</name>
    <name evidence="1" type="ORF">I7278_04430</name>
</gene>
<reference evidence="1" key="5">
    <citation type="submission" date="2019-12" db="EMBL/GenBank/DDBJ databases">
        <authorList>
            <consortium name="NCBI Pathogen Detection Project"/>
        </authorList>
    </citation>
    <scope>NUCLEOTIDE SEQUENCE</scope>
    <source>
        <strain evidence="1">1930</strain>
    </source>
</reference>
<reference evidence="4 6" key="4">
    <citation type="submission" date="2019-08" db="EMBL/GenBank/DDBJ databases">
        <title>Emerging of two pre-pandemic pathogenic O4:KUT lineages of Vibrio parahaemolyticus in coastal eastern China.</title>
        <authorList>
            <person name="Yu H."/>
        </authorList>
    </citation>
    <scope>NUCLEOTIDE SEQUENCE [LARGE SCALE GENOMIC DNA]</scope>
    <source>
        <strain evidence="4 6">HZ17-383</strain>
    </source>
</reference>
<protein>
    <submittedName>
        <fullName evidence="2">Uncharacterized protein</fullName>
    </submittedName>
</protein>
<evidence type="ECO:0000313" key="2">
    <source>
        <dbReference type="EMBL" id="OXE31965.1"/>
    </source>
</evidence>
<name>A0A227GD88_VIBPH</name>
<dbReference type="OMA" id="FRAKSGC"/>
<accession>A0A227GD88</accession>
<dbReference type="EMBL" id="CP034299">
    <property type="protein sequence ID" value="QHH12092.1"/>
    <property type="molecule type" value="Genomic_DNA"/>
</dbReference>
<dbReference type="AlphaFoldDB" id="A0A227GD88"/>
<reference evidence="2 5" key="1">
    <citation type="journal article" date="2017" name="Appl. Environ. Microbiol.">
        <title>Parallel evolution of two clades of a major Atlantic endemic Vibrio parahaemolyticus pathogen lineage by independent acquisition of related pathogenicity islands.</title>
        <authorList>
            <person name="Xu F."/>
            <person name="Gonzalez-Escalona N."/>
            <person name="Drees K.P."/>
            <person name="Sebra R.P."/>
            <person name="Cooper V.S."/>
            <person name="Jones S.H."/>
            <person name="Whistler C.A."/>
        </authorList>
    </citation>
    <scope>NUCLEOTIDE SEQUENCE [LARGE SCALE GENOMIC DNA]</scope>
    <source>
        <strain evidence="2 5">MAVP-3</strain>
    </source>
</reference>
<organism evidence="2 5">
    <name type="scientific">Vibrio parahaemolyticus</name>
    <dbReference type="NCBI Taxonomy" id="670"/>
    <lineage>
        <taxon>Bacteria</taxon>
        <taxon>Pseudomonadati</taxon>
        <taxon>Pseudomonadota</taxon>
        <taxon>Gammaproteobacteria</taxon>
        <taxon>Vibrionales</taxon>
        <taxon>Vibrionaceae</taxon>
        <taxon>Vibrio</taxon>
    </lineage>
</organism>
<evidence type="ECO:0000313" key="7">
    <source>
        <dbReference type="Proteomes" id="UP000464718"/>
    </source>
</evidence>
<sequence length="100" mass="11521">MLFMSLKRIFMMSSFKAYWVGVRDRIATQIKDNHCLESLVVKKQRVNLNNSGLSFRAKSGCLVPHCYTQFIDPESKSSKKTRKTSLSFKKGKLYFSSLSD</sequence>
<evidence type="ECO:0000313" key="4">
    <source>
        <dbReference type="EMBL" id="TXN17675.1"/>
    </source>
</evidence>
<reference evidence="3 7" key="3">
    <citation type="submission" date="2018-12" db="EMBL/GenBank/DDBJ databases">
        <title>Genomic insights into the evolutionary origins and pathogenicity of five Vibrio parahaemolyticus strains isolated from the shrimp with acute hepatopancreatic necrosis disease (AHPND).</title>
        <authorList>
            <person name="Yang Q."/>
            <person name="Dong X."/>
            <person name="Xie G."/>
            <person name="Fu S."/>
            <person name="Zou P."/>
            <person name="Sun J."/>
            <person name="Wang Y."/>
            <person name="Huang J."/>
        </authorList>
    </citation>
    <scope>NUCLEOTIDE SEQUENCE [LARGE SCALE GENOMIC DNA]</scope>
    <source>
        <strain evidence="3 7">20160303005-1</strain>
    </source>
</reference>
<evidence type="ECO:0000313" key="5">
    <source>
        <dbReference type="Proteomes" id="UP000214596"/>
    </source>
</evidence>
<evidence type="ECO:0000313" key="3">
    <source>
        <dbReference type="EMBL" id="QHH12092.1"/>
    </source>
</evidence>
<proteinExistence type="predicted"/>
<dbReference type="EMBL" id="DACQKT010000002">
    <property type="protein sequence ID" value="HAS6676056.1"/>
    <property type="molecule type" value="Genomic_DNA"/>
</dbReference>
<dbReference type="Proteomes" id="UP000464718">
    <property type="component" value="Chromosome ii"/>
</dbReference>
<dbReference type="EMBL" id="NIXT01000892">
    <property type="protein sequence ID" value="OXE31965.1"/>
    <property type="molecule type" value="Genomic_DNA"/>
</dbReference>